<sequence length="37" mass="4248">MAKKEVPQVREIEEIVLHPTVKDLSEDVLPLKDYVEG</sequence>
<evidence type="ECO:0000313" key="1">
    <source>
        <dbReference type="EMBL" id="KKR06146.1"/>
    </source>
</evidence>
<dbReference type="EMBL" id="LBWK01000001">
    <property type="protein sequence ID" value="KKR06146.1"/>
    <property type="molecule type" value="Genomic_DNA"/>
</dbReference>
<accession>A0A0G0N019</accession>
<dbReference type="STRING" id="1619100.UT34_C0001G0186"/>
<organism evidence="1 2">
    <name type="scientific">candidate division WS6 bacterium GW2011_GWF2_39_15</name>
    <dbReference type="NCBI Taxonomy" id="1619100"/>
    <lineage>
        <taxon>Bacteria</taxon>
        <taxon>Candidatus Dojkabacteria</taxon>
    </lineage>
</organism>
<evidence type="ECO:0000313" key="2">
    <source>
        <dbReference type="Proteomes" id="UP000034799"/>
    </source>
</evidence>
<gene>
    <name evidence="1" type="ORF">UT34_C0001G0186</name>
</gene>
<proteinExistence type="predicted"/>
<reference evidence="1 2" key="1">
    <citation type="journal article" date="2015" name="Nature">
        <title>rRNA introns, odd ribosomes, and small enigmatic genomes across a large radiation of phyla.</title>
        <authorList>
            <person name="Brown C.T."/>
            <person name="Hug L.A."/>
            <person name="Thomas B.C."/>
            <person name="Sharon I."/>
            <person name="Castelle C.J."/>
            <person name="Singh A."/>
            <person name="Wilkins M.J."/>
            <person name="Williams K.H."/>
            <person name="Banfield J.F."/>
        </authorList>
    </citation>
    <scope>NUCLEOTIDE SEQUENCE [LARGE SCALE GENOMIC DNA]</scope>
</reference>
<dbReference type="Proteomes" id="UP000034799">
    <property type="component" value="Unassembled WGS sequence"/>
</dbReference>
<protein>
    <submittedName>
        <fullName evidence="1">Uncharacterized protein</fullName>
    </submittedName>
</protein>
<comment type="caution">
    <text evidence="1">The sequence shown here is derived from an EMBL/GenBank/DDBJ whole genome shotgun (WGS) entry which is preliminary data.</text>
</comment>
<name>A0A0G0N019_9BACT</name>
<dbReference type="AlphaFoldDB" id="A0A0G0N019"/>